<keyword evidence="9" id="KW-0067">ATP-binding</keyword>
<dbReference type="Pfam" id="PF02518">
    <property type="entry name" value="HATPase_c"/>
    <property type="match status" value="1"/>
</dbReference>
<keyword evidence="4 13" id="KW-0597">Phosphoprotein</keyword>
<dbReference type="SMART" id="SM00448">
    <property type="entry name" value="REC"/>
    <property type="match status" value="1"/>
</dbReference>
<dbReference type="InterPro" id="IPR003594">
    <property type="entry name" value="HATPase_dom"/>
</dbReference>
<evidence type="ECO:0000256" key="13">
    <source>
        <dbReference type="PROSITE-ProRule" id="PRU00169"/>
    </source>
</evidence>
<dbReference type="PANTHER" id="PTHR45339:SF5">
    <property type="entry name" value="HISTIDINE KINASE"/>
    <property type="match status" value="1"/>
</dbReference>
<dbReference type="PROSITE" id="PS50110">
    <property type="entry name" value="RESPONSE_REGULATORY"/>
    <property type="match status" value="1"/>
</dbReference>
<name>B0SZ06_CAUSK</name>
<accession>B0SZ06</accession>
<evidence type="ECO:0000256" key="8">
    <source>
        <dbReference type="ARBA" id="ARBA00022777"/>
    </source>
</evidence>
<dbReference type="Gene3D" id="1.10.287.130">
    <property type="match status" value="1"/>
</dbReference>
<organism evidence="17">
    <name type="scientific">Caulobacter sp. (strain K31)</name>
    <dbReference type="NCBI Taxonomy" id="366602"/>
    <lineage>
        <taxon>Bacteria</taxon>
        <taxon>Pseudomonadati</taxon>
        <taxon>Pseudomonadota</taxon>
        <taxon>Alphaproteobacteria</taxon>
        <taxon>Caulobacterales</taxon>
        <taxon>Caulobacteraceae</taxon>
        <taxon>Caulobacter</taxon>
    </lineage>
</organism>
<evidence type="ECO:0000256" key="2">
    <source>
        <dbReference type="ARBA" id="ARBA00004370"/>
    </source>
</evidence>
<dbReference type="CDD" id="cd00082">
    <property type="entry name" value="HisKA"/>
    <property type="match status" value="1"/>
</dbReference>
<dbReference type="Pfam" id="PF00512">
    <property type="entry name" value="HisKA"/>
    <property type="match status" value="1"/>
</dbReference>
<dbReference type="GO" id="GO:0005524">
    <property type="term" value="F:ATP binding"/>
    <property type="evidence" value="ECO:0007669"/>
    <property type="project" value="UniProtKB-KW"/>
</dbReference>
<dbReference type="GO" id="GO:0000155">
    <property type="term" value="F:phosphorelay sensor kinase activity"/>
    <property type="evidence" value="ECO:0007669"/>
    <property type="project" value="InterPro"/>
</dbReference>
<keyword evidence="11" id="KW-0902">Two-component regulatory system</keyword>
<evidence type="ECO:0000313" key="17">
    <source>
        <dbReference type="EMBL" id="ABZ71917.1"/>
    </source>
</evidence>
<evidence type="ECO:0000259" key="15">
    <source>
        <dbReference type="PROSITE" id="PS50109"/>
    </source>
</evidence>
<keyword evidence="5 17" id="KW-0808">Transferase</keyword>
<keyword evidence="6 14" id="KW-0812">Transmembrane</keyword>
<dbReference type="InterPro" id="IPR036890">
    <property type="entry name" value="HATPase_C_sf"/>
</dbReference>
<dbReference type="PROSITE" id="PS50109">
    <property type="entry name" value="HIS_KIN"/>
    <property type="match status" value="1"/>
</dbReference>
<evidence type="ECO:0000256" key="9">
    <source>
        <dbReference type="ARBA" id="ARBA00022840"/>
    </source>
</evidence>
<keyword evidence="8 17" id="KW-0418">Kinase</keyword>
<dbReference type="InterPro" id="IPR011006">
    <property type="entry name" value="CheY-like_superfamily"/>
</dbReference>
<dbReference type="InterPro" id="IPR003661">
    <property type="entry name" value="HisK_dim/P_dom"/>
</dbReference>
<dbReference type="SUPFAM" id="SSF47384">
    <property type="entry name" value="Homodimeric domain of signal transducing histidine kinase"/>
    <property type="match status" value="1"/>
</dbReference>
<dbReference type="Pfam" id="PF00072">
    <property type="entry name" value="Response_reg"/>
    <property type="match status" value="1"/>
</dbReference>
<feature type="transmembrane region" description="Helical" evidence="14">
    <location>
        <begin position="45"/>
        <end position="65"/>
    </location>
</feature>
<proteinExistence type="predicted"/>
<dbReference type="OrthoDB" id="7178349at2"/>
<dbReference type="PANTHER" id="PTHR45339">
    <property type="entry name" value="HYBRID SIGNAL TRANSDUCTION HISTIDINE KINASE J"/>
    <property type="match status" value="1"/>
</dbReference>
<evidence type="ECO:0000256" key="4">
    <source>
        <dbReference type="ARBA" id="ARBA00022553"/>
    </source>
</evidence>
<evidence type="ECO:0000256" key="10">
    <source>
        <dbReference type="ARBA" id="ARBA00022989"/>
    </source>
</evidence>
<dbReference type="KEGG" id="cak:Caul_2790"/>
<dbReference type="EMBL" id="CP000927">
    <property type="protein sequence ID" value="ABZ71917.1"/>
    <property type="molecule type" value="Genomic_DNA"/>
</dbReference>
<dbReference type="FunFam" id="1.10.287.130:FF:000004">
    <property type="entry name" value="Ethylene receptor 1"/>
    <property type="match status" value="1"/>
</dbReference>
<dbReference type="GO" id="GO:0016020">
    <property type="term" value="C:membrane"/>
    <property type="evidence" value="ECO:0007669"/>
    <property type="project" value="UniProtKB-SubCell"/>
</dbReference>
<keyword evidence="10 14" id="KW-1133">Transmembrane helix</keyword>
<evidence type="ECO:0000256" key="3">
    <source>
        <dbReference type="ARBA" id="ARBA00012438"/>
    </source>
</evidence>
<dbReference type="CDD" id="cd17546">
    <property type="entry name" value="REC_hyHK_CKI1_RcsC-like"/>
    <property type="match status" value="1"/>
</dbReference>
<feature type="transmembrane region" description="Helical" evidence="14">
    <location>
        <begin position="159"/>
        <end position="177"/>
    </location>
</feature>
<evidence type="ECO:0000256" key="7">
    <source>
        <dbReference type="ARBA" id="ARBA00022741"/>
    </source>
</evidence>
<feature type="transmembrane region" description="Helical" evidence="14">
    <location>
        <begin position="77"/>
        <end position="98"/>
    </location>
</feature>
<feature type="domain" description="Response regulatory" evidence="16">
    <location>
        <begin position="454"/>
        <end position="573"/>
    </location>
</feature>
<feature type="domain" description="Histidine kinase" evidence="15">
    <location>
        <begin position="213"/>
        <end position="429"/>
    </location>
</feature>
<dbReference type="SMART" id="SM00388">
    <property type="entry name" value="HisKA"/>
    <property type="match status" value="1"/>
</dbReference>
<comment type="subcellular location">
    <subcellularLocation>
        <location evidence="2">Membrane</location>
    </subcellularLocation>
</comment>
<feature type="transmembrane region" description="Helical" evidence="14">
    <location>
        <begin position="129"/>
        <end position="147"/>
    </location>
</feature>
<dbReference type="FunFam" id="3.30.565.10:FF:000010">
    <property type="entry name" value="Sensor histidine kinase RcsC"/>
    <property type="match status" value="1"/>
</dbReference>
<dbReference type="STRING" id="366602.Caul_2790"/>
<evidence type="ECO:0000259" key="16">
    <source>
        <dbReference type="PROSITE" id="PS50110"/>
    </source>
</evidence>
<dbReference type="CDD" id="cd16922">
    <property type="entry name" value="HATPase_EvgS-ArcB-TorS-like"/>
    <property type="match status" value="1"/>
</dbReference>
<dbReference type="AlphaFoldDB" id="B0SZ06"/>
<dbReference type="InterPro" id="IPR001789">
    <property type="entry name" value="Sig_transdc_resp-reg_receiver"/>
</dbReference>
<dbReference type="Gene3D" id="3.40.50.2300">
    <property type="match status" value="1"/>
</dbReference>
<dbReference type="Gene3D" id="3.30.565.10">
    <property type="entry name" value="Histidine kinase-like ATPase, C-terminal domain"/>
    <property type="match status" value="1"/>
</dbReference>
<feature type="transmembrane region" description="Helical" evidence="14">
    <location>
        <begin position="21"/>
        <end position="39"/>
    </location>
</feature>
<dbReference type="InterPro" id="IPR005467">
    <property type="entry name" value="His_kinase_dom"/>
</dbReference>
<evidence type="ECO:0000256" key="12">
    <source>
        <dbReference type="ARBA" id="ARBA00023136"/>
    </source>
</evidence>
<evidence type="ECO:0000256" key="5">
    <source>
        <dbReference type="ARBA" id="ARBA00022679"/>
    </source>
</evidence>
<gene>
    <name evidence="17" type="ordered locus">Caul_2790</name>
</gene>
<protein>
    <recommendedName>
        <fullName evidence="3">histidine kinase</fullName>
        <ecNumber evidence="3">2.7.13.3</ecNumber>
    </recommendedName>
</protein>
<reference evidence="17" key="1">
    <citation type="submission" date="2008-01" db="EMBL/GenBank/DDBJ databases">
        <title>Complete sequence of chromosome of Caulobacter sp. K31.</title>
        <authorList>
            <consortium name="US DOE Joint Genome Institute"/>
            <person name="Copeland A."/>
            <person name="Lucas S."/>
            <person name="Lapidus A."/>
            <person name="Barry K."/>
            <person name="Glavina del Rio T."/>
            <person name="Dalin E."/>
            <person name="Tice H."/>
            <person name="Pitluck S."/>
            <person name="Bruce D."/>
            <person name="Goodwin L."/>
            <person name="Thompson L.S."/>
            <person name="Brettin T."/>
            <person name="Detter J.C."/>
            <person name="Han C."/>
            <person name="Schmutz J."/>
            <person name="Larimer F."/>
            <person name="Land M."/>
            <person name="Hauser L."/>
            <person name="Kyrpides N."/>
            <person name="Kim E."/>
            <person name="Stephens C."/>
            <person name="Richardson P."/>
        </authorList>
    </citation>
    <scope>NUCLEOTIDE SEQUENCE [LARGE SCALE GENOMIC DNA]</scope>
    <source>
        <strain evidence="17">K31</strain>
    </source>
</reference>
<dbReference type="HOGENOM" id="CLU_000445_114_15_5"/>
<feature type="modified residue" description="4-aspartylphosphate" evidence="13">
    <location>
        <position position="503"/>
    </location>
</feature>
<dbReference type="EC" id="2.7.13.3" evidence="3"/>
<dbReference type="eggNOG" id="COG2205">
    <property type="taxonomic scope" value="Bacteria"/>
</dbReference>
<comment type="catalytic activity">
    <reaction evidence="1">
        <text>ATP + protein L-histidine = ADP + protein N-phospho-L-histidine.</text>
        <dbReference type="EC" id="2.7.13.3"/>
    </reaction>
</comment>
<dbReference type="SUPFAM" id="SSF52172">
    <property type="entry name" value="CheY-like"/>
    <property type="match status" value="1"/>
</dbReference>
<keyword evidence="7" id="KW-0547">Nucleotide-binding</keyword>
<dbReference type="InterPro" id="IPR004358">
    <property type="entry name" value="Sig_transdc_His_kin-like_C"/>
</dbReference>
<dbReference type="SUPFAM" id="SSF55874">
    <property type="entry name" value="ATPase domain of HSP90 chaperone/DNA topoisomerase II/histidine kinase"/>
    <property type="match status" value="1"/>
</dbReference>
<evidence type="ECO:0000256" key="11">
    <source>
        <dbReference type="ARBA" id="ARBA00023012"/>
    </source>
</evidence>
<evidence type="ECO:0000256" key="14">
    <source>
        <dbReference type="SAM" id="Phobius"/>
    </source>
</evidence>
<evidence type="ECO:0000256" key="1">
    <source>
        <dbReference type="ARBA" id="ARBA00000085"/>
    </source>
</evidence>
<dbReference type="PRINTS" id="PR00344">
    <property type="entry name" value="BCTRLSENSOR"/>
</dbReference>
<keyword evidence="12 14" id="KW-0472">Membrane</keyword>
<sequence>MTRTTPPQAWTDISAHRRRDVKTILPMSLMAAVGTTVWLDWRLTFAWLAVVCAFIVVNQGLGYWIDRTAAPRASQEWLYAGVTFFYTSAYALLPLVLITDGRRAPAVAGAAMLGAVALSSTAEFPISRRIGAASLLAVLLTALLALARPTVGETSGQTMVAFVAAVAFLGYVLVAALHRATAERQLVQALAVAREKEAEAEAANAAKTTFLATMSHEIRTPLNGVLGMLQVMQADGLSDLQRERLEIVRKSGEGLTAILNDVLDLSKIEAGRLEIQTVAFDLPGLLVGCHHAVSVLAAEKGLSCTLTVASEARGLYHGDPLRLRQVIGNLLSNAVKFTNSGTIDLSARLNGDALEIAVSDTGVGVAPEDLGRLFGKFSQLDASSTRRHGGTGLGLAICRDLCGLMGGGISVTSTVGQGSTFTVRLPAARLSPLREAEAETSAKSQTPAPRAPLRVLAAEDNLVNQKVLKAILGQAGITPELVADGAQAVGAWRDGDWDLVLMDVHMPVMDGVTATHEIRRLEAAQRRSRTPIIALTANAMGHQVQALLADGFDDHVAKPIDIATLFAAVDRAVGVRAAAKLDADLTALSAAE</sequence>
<dbReference type="InterPro" id="IPR036097">
    <property type="entry name" value="HisK_dim/P_sf"/>
</dbReference>
<evidence type="ECO:0000256" key="6">
    <source>
        <dbReference type="ARBA" id="ARBA00022692"/>
    </source>
</evidence>
<dbReference type="SMART" id="SM00387">
    <property type="entry name" value="HATPase_c"/>
    <property type="match status" value="1"/>
</dbReference>